<dbReference type="SUPFAM" id="SSF103370">
    <property type="entry name" value="NinB"/>
    <property type="match status" value="1"/>
</dbReference>
<evidence type="ECO:0008006" key="3">
    <source>
        <dbReference type="Google" id="ProtNLM"/>
    </source>
</evidence>
<reference evidence="2" key="1">
    <citation type="submission" date="2016-10" db="EMBL/GenBank/DDBJ databases">
        <authorList>
            <person name="Varghese N."/>
            <person name="Submissions S."/>
        </authorList>
    </citation>
    <scope>NUCLEOTIDE SEQUENCE [LARGE SCALE GENOMIC DNA]</scope>
    <source>
        <strain evidence="2">DSM 24204</strain>
    </source>
</reference>
<proteinExistence type="predicted"/>
<sequence>MASCDLKLSTDTFGLISKKLLECVTDGKVWRITIREWREKRSISQNSLSHMWYKEMSDVFIKKNPKYTPEKVKDMMKNTFLGWEEKEYINAITKEITIKSELRHTSDLDVGEMKFYLDQVYDWALDLGISLTIPENSEYMELQRKQNK</sequence>
<dbReference type="Gene3D" id="1.10.3790.10">
    <property type="entry name" value="NinB"/>
    <property type="match status" value="1"/>
</dbReference>
<dbReference type="InterPro" id="IPR036619">
    <property type="entry name" value="NinB_sf"/>
</dbReference>
<gene>
    <name evidence="1" type="ORF">SAMN05444853_11313</name>
</gene>
<evidence type="ECO:0000313" key="1">
    <source>
        <dbReference type="EMBL" id="SEM34123.1"/>
    </source>
</evidence>
<dbReference type="OrthoDB" id="7061352at2"/>
<dbReference type="STRING" id="97481.SAMN05444853_11313"/>
<protein>
    <recommendedName>
        <fullName evidence="3">NinB protein</fullName>
    </recommendedName>
</protein>
<dbReference type="AlphaFoldDB" id="A0A1H7XKE2"/>
<dbReference type="Proteomes" id="UP000198883">
    <property type="component" value="Unassembled WGS sequence"/>
</dbReference>
<dbReference type="RefSeq" id="WP_090921886.1">
    <property type="nucleotide sequence ID" value="NZ_CP016180.1"/>
</dbReference>
<accession>A0A1H7XKE2</accession>
<evidence type="ECO:0000313" key="2">
    <source>
        <dbReference type="Proteomes" id="UP000198883"/>
    </source>
</evidence>
<dbReference type="EMBL" id="FOBN01000013">
    <property type="protein sequence ID" value="SEM34123.1"/>
    <property type="molecule type" value="Genomic_DNA"/>
</dbReference>
<organism evidence="1 2">
    <name type="scientific">Phocoenobacter skyensis</name>
    <dbReference type="NCBI Taxonomy" id="97481"/>
    <lineage>
        <taxon>Bacteria</taxon>
        <taxon>Pseudomonadati</taxon>
        <taxon>Pseudomonadota</taxon>
        <taxon>Gammaproteobacteria</taxon>
        <taxon>Pasteurellales</taxon>
        <taxon>Pasteurellaceae</taxon>
        <taxon>Phocoenobacter</taxon>
    </lineage>
</organism>
<name>A0A1H7XKE2_9PAST</name>
<dbReference type="GeneID" id="83544528"/>
<dbReference type="NCBIfam" id="NF007281">
    <property type="entry name" value="PRK09741.1"/>
    <property type="match status" value="1"/>
</dbReference>